<comment type="caution">
    <text evidence="1">The sequence shown here is derived from an EMBL/GenBank/DDBJ whole genome shotgun (WGS) entry which is preliminary data.</text>
</comment>
<evidence type="ECO:0000313" key="2">
    <source>
        <dbReference type="Proteomes" id="UP001501671"/>
    </source>
</evidence>
<reference evidence="2" key="1">
    <citation type="journal article" date="2019" name="Int. J. Syst. Evol. Microbiol.">
        <title>The Global Catalogue of Microorganisms (GCM) 10K type strain sequencing project: providing services to taxonomists for standard genome sequencing and annotation.</title>
        <authorList>
            <consortium name="The Broad Institute Genomics Platform"/>
            <consortium name="The Broad Institute Genome Sequencing Center for Infectious Disease"/>
            <person name="Wu L."/>
            <person name="Ma J."/>
        </authorList>
    </citation>
    <scope>NUCLEOTIDE SEQUENCE [LARGE SCALE GENOMIC DNA]</scope>
    <source>
        <strain evidence="2">JCM 17666</strain>
    </source>
</reference>
<organism evidence="1 2">
    <name type="scientific">Pigmentiphaga soli</name>
    <dbReference type="NCBI Taxonomy" id="1007095"/>
    <lineage>
        <taxon>Bacteria</taxon>
        <taxon>Pseudomonadati</taxon>
        <taxon>Pseudomonadota</taxon>
        <taxon>Betaproteobacteria</taxon>
        <taxon>Burkholderiales</taxon>
        <taxon>Alcaligenaceae</taxon>
        <taxon>Pigmentiphaga</taxon>
    </lineage>
</organism>
<keyword evidence="2" id="KW-1185">Reference proteome</keyword>
<sequence>MAGDRRACRRAAHAAMPILGSVMFTRKVKVDATVRDIGIREGKREWPRRAVAGSIVPVTV</sequence>
<proteinExistence type="predicted"/>
<evidence type="ECO:0000313" key="1">
    <source>
        <dbReference type="EMBL" id="GAA4328137.1"/>
    </source>
</evidence>
<accession>A0ABP8GQH8</accession>
<dbReference type="EMBL" id="BAABFO010000005">
    <property type="protein sequence ID" value="GAA4328137.1"/>
    <property type="molecule type" value="Genomic_DNA"/>
</dbReference>
<name>A0ABP8GQH8_9BURK</name>
<dbReference type="Proteomes" id="UP001501671">
    <property type="component" value="Unassembled WGS sequence"/>
</dbReference>
<protein>
    <submittedName>
        <fullName evidence="1">Uncharacterized protein</fullName>
    </submittedName>
</protein>
<gene>
    <name evidence="1" type="ORF">GCM10023144_13620</name>
</gene>